<feature type="non-terminal residue" evidence="1">
    <location>
        <position position="1"/>
    </location>
</feature>
<name>A0A146LEW9_LYGHE</name>
<evidence type="ECO:0000313" key="1">
    <source>
        <dbReference type="EMBL" id="JAQ05577.1"/>
    </source>
</evidence>
<sequence length="186" mass="19987">KSPYCYCCCSEYLAHYFLHLLLRALYSCTVAHSPYLTLVIEPQGAVDLVLLSLAASYGIGKLYSPTCDAVSHHLLATLLALYSTILVSTSCTHATAPRSSSHTHSSPTTSVSHVLLDLDHFHSGSTVSARPLVSVSVVHLYYHSHTLISLLSLSPTPVPSVLLSLLVLVSKLLGSVSFDSNPMSYS</sequence>
<dbReference type="AlphaFoldDB" id="A0A146LEW9"/>
<organism evidence="1">
    <name type="scientific">Lygus hesperus</name>
    <name type="common">Western plant bug</name>
    <dbReference type="NCBI Taxonomy" id="30085"/>
    <lineage>
        <taxon>Eukaryota</taxon>
        <taxon>Metazoa</taxon>
        <taxon>Ecdysozoa</taxon>
        <taxon>Arthropoda</taxon>
        <taxon>Hexapoda</taxon>
        <taxon>Insecta</taxon>
        <taxon>Pterygota</taxon>
        <taxon>Neoptera</taxon>
        <taxon>Paraneoptera</taxon>
        <taxon>Hemiptera</taxon>
        <taxon>Heteroptera</taxon>
        <taxon>Panheteroptera</taxon>
        <taxon>Cimicomorpha</taxon>
        <taxon>Miridae</taxon>
        <taxon>Mirini</taxon>
        <taxon>Lygus</taxon>
    </lineage>
</organism>
<protein>
    <submittedName>
        <fullName evidence="1">Uncharacterized protein</fullName>
    </submittedName>
</protein>
<proteinExistence type="predicted"/>
<reference evidence="1" key="1">
    <citation type="journal article" date="2016" name="Gigascience">
        <title>De novo construction of an expanded transcriptome assembly for the western tarnished plant bug, Lygus hesperus.</title>
        <authorList>
            <person name="Tassone E.E."/>
            <person name="Geib S.M."/>
            <person name="Hall B."/>
            <person name="Fabrick J.A."/>
            <person name="Brent C.S."/>
            <person name="Hull J.J."/>
        </authorList>
    </citation>
    <scope>NUCLEOTIDE SEQUENCE</scope>
</reference>
<gene>
    <name evidence="1" type="ORF">g.4325</name>
</gene>
<accession>A0A146LEW9</accession>
<dbReference type="EMBL" id="GDHC01013052">
    <property type="protein sequence ID" value="JAQ05577.1"/>
    <property type="molecule type" value="Transcribed_RNA"/>
</dbReference>